<evidence type="ECO:0000313" key="3">
    <source>
        <dbReference type="EMBL" id="RKS74176.1"/>
    </source>
</evidence>
<reference evidence="3 4" key="1">
    <citation type="submission" date="2018-10" db="EMBL/GenBank/DDBJ databases">
        <title>Genomic Encyclopedia of Archaeal and Bacterial Type Strains, Phase II (KMG-II): from individual species to whole genera.</title>
        <authorList>
            <person name="Goeker M."/>
        </authorList>
    </citation>
    <scope>NUCLEOTIDE SEQUENCE [LARGE SCALE GENOMIC DNA]</scope>
    <source>
        <strain evidence="3 4">DSM 11927</strain>
    </source>
</reference>
<keyword evidence="1" id="KW-1133">Transmembrane helix</keyword>
<dbReference type="Proteomes" id="UP000268233">
    <property type="component" value="Unassembled WGS sequence"/>
</dbReference>
<keyword evidence="4" id="KW-1185">Reference proteome</keyword>
<dbReference type="InterPro" id="IPR029044">
    <property type="entry name" value="Nucleotide-diphossugar_trans"/>
</dbReference>
<dbReference type="PANTHER" id="PTHR16779">
    <property type="entry name" value="BETA-1,4-MANNOSYLTRANSFERASE EGH"/>
    <property type="match status" value="1"/>
</dbReference>
<sequence>MLTDTLLFATTTFLIWVALVYSLSAVWWLIEVLPLGIGWNSSEMDTWGLDDLQVRILTIGAEDVVQATVDSVPDGVAGVKVIAEQDIDIDGAAVSVVPDSFSCNATNKGRAVEWARRHISCDAEYVLYLDEDTLVTGLTGLPDADFVQFTEKPIFTGSRLAYLCEVFRVGYQFEQRAFRRLSYPLYAWGGGFAIRHELEDELTWDVATITEDTNLIWRAADRFDLEYRLVDARFRNQAPPSLKAMIKQRRRWMSGTLKDNHILPLLYQPLTLTRVVSWGFSPAIPLLIIGASLVPGATVSIQFFELISTALLAVLFIYMLFGLWAYRKHPLLWPVFLILTPLAVVLHAIGAAWGVISPIEEFEVTEKVVPETIEEVNPELDEGAIAAHDGEDRLVRESADEFDTELFRD</sequence>
<evidence type="ECO:0000313" key="4">
    <source>
        <dbReference type="Proteomes" id="UP000268233"/>
    </source>
</evidence>
<proteinExistence type="predicted"/>
<dbReference type="PANTHER" id="PTHR16779:SF1">
    <property type="entry name" value="BETA-1,4-MANNOSYLTRANSFERASE EGH"/>
    <property type="match status" value="1"/>
</dbReference>
<name>A0A495QMK8_9EURY</name>
<feature type="transmembrane region" description="Helical" evidence="1">
    <location>
        <begin position="333"/>
        <end position="356"/>
    </location>
</feature>
<dbReference type="EMBL" id="RBWW01000005">
    <property type="protein sequence ID" value="RKS74176.1"/>
    <property type="molecule type" value="Genomic_DNA"/>
</dbReference>
<dbReference type="GO" id="GO:0019187">
    <property type="term" value="F:beta-1,4-mannosyltransferase activity"/>
    <property type="evidence" value="ECO:0007669"/>
    <property type="project" value="InterPro"/>
</dbReference>
<organism evidence="3 4">
    <name type="scientific">Haloarcula quadrata</name>
    <dbReference type="NCBI Taxonomy" id="182779"/>
    <lineage>
        <taxon>Archaea</taxon>
        <taxon>Methanobacteriati</taxon>
        <taxon>Methanobacteriota</taxon>
        <taxon>Stenosarchaea group</taxon>
        <taxon>Halobacteria</taxon>
        <taxon>Halobacteriales</taxon>
        <taxon>Haloarculaceae</taxon>
        <taxon>Haloarcula</taxon>
    </lineage>
</organism>
<gene>
    <name evidence="3" type="ORF">BDK61_4762</name>
</gene>
<feature type="transmembrane region" description="Helical" evidence="1">
    <location>
        <begin position="275"/>
        <end position="294"/>
    </location>
</feature>
<dbReference type="Pfam" id="PF13632">
    <property type="entry name" value="Glyco_trans_2_3"/>
    <property type="match status" value="1"/>
</dbReference>
<accession>A0A495QMK8</accession>
<comment type="caution">
    <text evidence="3">The sequence shown here is derived from an EMBL/GenBank/DDBJ whole genome shotgun (WGS) entry which is preliminary data.</text>
</comment>
<keyword evidence="3" id="KW-0808">Transferase</keyword>
<protein>
    <submittedName>
        <fullName evidence="3">Glycosyl transferase family 2</fullName>
    </submittedName>
</protein>
<feature type="domain" description="Glycosyltransferase 2-like" evidence="2">
    <location>
        <begin position="125"/>
        <end position="321"/>
    </location>
</feature>
<dbReference type="SUPFAM" id="SSF53448">
    <property type="entry name" value="Nucleotide-diphospho-sugar transferases"/>
    <property type="match status" value="1"/>
</dbReference>
<dbReference type="RefSeq" id="WP_121304900.1">
    <property type="nucleotide sequence ID" value="NZ_RBWW01000005.1"/>
</dbReference>
<dbReference type="AlphaFoldDB" id="A0A495QMK8"/>
<dbReference type="GO" id="GO:0005737">
    <property type="term" value="C:cytoplasm"/>
    <property type="evidence" value="ECO:0007669"/>
    <property type="project" value="TreeGrafter"/>
</dbReference>
<evidence type="ECO:0000259" key="2">
    <source>
        <dbReference type="Pfam" id="PF13632"/>
    </source>
</evidence>
<evidence type="ECO:0000256" key="1">
    <source>
        <dbReference type="SAM" id="Phobius"/>
    </source>
</evidence>
<keyword evidence="1" id="KW-0472">Membrane</keyword>
<feature type="transmembrane region" description="Helical" evidence="1">
    <location>
        <begin position="306"/>
        <end position="326"/>
    </location>
</feature>
<feature type="transmembrane region" description="Helical" evidence="1">
    <location>
        <begin position="6"/>
        <end position="30"/>
    </location>
</feature>
<keyword evidence="1" id="KW-0812">Transmembrane</keyword>
<dbReference type="InterPro" id="IPR001173">
    <property type="entry name" value="Glyco_trans_2-like"/>
</dbReference>
<dbReference type="InterPro" id="IPR027389">
    <property type="entry name" value="B_mannosylTrfase_Bre-3/Egh"/>
</dbReference>